<dbReference type="SUPFAM" id="SSF53649">
    <property type="entry name" value="Alkaline phosphatase-like"/>
    <property type="match status" value="1"/>
</dbReference>
<protein>
    <submittedName>
        <fullName evidence="4">N-acetylgalactosamine 6-sulfate sulfatase</fullName>
    </submittedName>
</protein>
<evidence type="ECO:0000313" key="5">
    <source>
        <dbReference type="Proteomes" id="UP000751614"/>
    </source>
</evidence>
<dbReference type="Proteomes" id="UP000751614">
    <property type="component" value="Unassembled WGS sequence"/>
</dbReference>
<comment type="caution">
    <text evidence="4">The sequence shown here is derived from an EMBL/GenBank/DDBJ whole genome shotgun (WGS) entry which is preliminary data.</text>
</comment>
<dbReference type="EMBL" id="VCNI01000005">
    <property type="protein sequence ID" value="TMU50652.1"/>
    <property type="molecule type" value="Genomic_DNA"/>
</dbReference>
<sequence length="439" mass="49012">MTDDQGWGDTGYNGHPFLKTPNLDKMAANGVVFNRFYAASAVCSPTRGSALTGRHPLRYGICTANCGHIESEEITLAELVKEEGYTTGHFGKWHLGTLTRDTIDANRGGRPQHDAHYAPPTEHGFDTYFVTESKVPTWDPMITPPKTAGDVSASLETGKSFNTRYWTAPGIVETENLEGDDSRVIMDRVVPFIESAVDKKQPFLSVIWFHTPHLPVLTGEVYRKQYADLSEDQQHYYGTLTAMDEQVGRLRNKLKELGVAKNTILFFTSDNGPEGREVGGRTQGLTNGLKGRKRSLHEGGIRVPGIVEWPGSIPTGKKLESPCFTSDYFPTIANVLNIDLKNFNRPYDGVDLMPLIQGTVNTREKNLAFRFNKQAALIGEDFKIYSNDDGNTFELYNISEDPSEIENLAESQPDQLQQMVDEWHLWKASQEASAHNADY</sequence>
<keyword evidence="5" id="KW-1185">Reference proteome</keyword>
<feature type="domain" description="Sulfatase N-terminal" evidence="3">
    <location>
        <begin position="1"/>
        <end position="337"/>
    </location>
</feature>
<dbReference type="PANTHER" id="PTHR42693">
    <property type="entry name" value="ARYLSULFATASE FAMILY MEMBER"/>
    <property type="match status" value="1"/>
</dbReference>
<dbReference type="PANTHER" id="PTHR42693:SF53">
    <property type="entry name" value="ENDO-4-O-SULFATASE"/>
    <property type="match status" value="1"/>
</dbReference>
<dbReference type="Gene3D" id="3.30.1120.10">
    <property type="match status" value="1"/>
</dbReference>
<accession>A0ABY2WGH2</accession>
<evidence type="ECO:0000313" key="4">
    <source>
        <dbReference type="EMBL" id="TMU50652.1"/>
    </source>
</evidence>
<name>A0ABY2WGH2_9FLAO</name>
<dbReference type="Gene3D" id="3.40.720.10">
    <property type="entry name" value="Alkaline Phosphatase, subunit A"/>
    <property type="match status" value="1"/>
</dbReference>
<proteinExistence type="inferred from homology"/>
<dbReference type="InterPro" id="IPR017850">
    <property type="entry name" value="Alkaline_phosphatase_core_sf"/>
</dbReference>
<keyword evidence="2" id="KW-0378">Hydrolase</keyword>
<reference evidence="4 5" key="1">
    <citation type="submission" date="2019-05" db="EMBL/GenBank/DDBJ databases">
        <title>Flagellimonas sp. AsT0115, sp. nov., isolated from a marine red algae, Asparagopsis taxiformis.</title>
        <authorList>
            <person name="Kim J."/>
            <person name="Jeong S.E."/>
            <person name="Jeon C.O."/>
        </authorList>
    </citation>
    <scope>NUCLEOTIDE SEQUENCE [LARGE SCALE GENOMIC DNA]</scope>
    <source>
        <strain evidence="4 5">AsT0115</strain>
    </source>
</reference>
<comment type="similarity">
    <text evidence="1">Belongs to the sulfatase family.</text>
</comment>
<dbReference type="InterPro" id="IPR050738">
    <property type="entry name" value="Sulfatase"/>
</dbReference>
<evidence type="ECO:0000256" key="1">
    <source>
        <dbReference type="ARBA" id="ARBA00008779"/>
    </source>
</evidence>
<dbReference type="Pfam" id="PF00884">
    <property type="entry name" value="Sulfatase"/>
    <property type="match status" value="1"/>
</dbReference>
<gene>
    <name evidence="4" type="ORF">FGG15_19020</name>
</gene>
<evidence type="ECO:0000259" key="3">
    <source>
        <dbReference type="Pfam" id="PF00884"/>
    </source>
</evidence>
<evidence type="ECO:0000256" key="2">
    <source>
        <dbReference type="ARBA" id="ARBA00022801"/>
    </source>
</evidence>
<organism evidence="4 5">
    <name type="scientific">Flagellimonas algicola</name>
    <dbReference type="NCBI Taxonomy" id="2583815"/>
    <lineage>
        <taxon>Bacteria</taxon>
        <taxon>Pseudomonadati</taxon>
        <taxon>Bacteroidota</taxon>
        <taxon>Flavobacteriia</taxon>
        <taxon>Flavobacteriales</taxon>
        <taxon>Flavobacteriaceae</taxon>
        <taxon>Flagellimonas</taxon>
    </lineage>
</organism>
<dbReference type="InterPro" id="IPR000917">
    <property type="entry name" value="Sulfatase_N"/>
</dbReference>